<keyword evidence="1" id="KW-0808">Transferase</keyword>
<keyword evidence="1" id="KW-0695">RNA-directed DNA polymerase</keyword>
<name>A0AAV4BH82_9GAST</name>
<evidence type="ECO:0000313" key="2">
    <source>
        <dbReference type="Proteomes" id="UP000735302"/>
    </source>
</evidence>
<keyword evidence="2" id="KW-1185">Reference proteome</keyword>
<accession>A0AAV4BH82</accession>
<proteinExistence type="predicted"/>
<dbReference type="PANTHER" id="PTHR19446">
    <property type="entry name" value="REVERSE TRANSCRIPTASES"/>
    <property type="match status" value="1"/>
</dbReference>
<dbReference type="AlphaFoldDB" id="A0AAV4BH82"/>
<protein>
    <submittedName>
        <fullName evidence="1">Reverse transcriptase-like protein</fullName>
    </submittedName>
</protein>
<keyword evidence="1" id="KW-0548">Nucleotidyltransferase</keyword>
<comment type="caution">
    <text evidence="1">The sequence shown here is derived from an EMBL/GenBank/DDBJ whole genome shotgun (WGS) entry which is preliminary data.</text>
</comment>
<evidence type="ECO:0000313" key="1">
    <source>
        <dbReference type="EMBL" id="GFO18332.1"/>
    </source>
</evidence>
<sequence>MCTTGLAGDKNKREQRGSLVLRQCLCWLRERRVPLRDHAQFYRPLPREPRGQPYRQQGLMVCAISSLEPCLHILLKLFSNIWTTGDFHPSWREASEVPIPKPGKDPSDPSNYGPIALTTCLRKTLERMVNDRLVHVLSEVQRGFRKDQV</sequence>
<reference evidence="1 2" key="1">
    <citation type="journal article" date="2021" name="Elife">
        <title>Chloroplast acquisition without the gene transfer in kleptoplastic sea slugs, Plakobranchus ocellatus.</title>
        <authorList>
            <person name="Maeda T."/>
            <person name="Takahashi S."/>
            <person name="Yoshida T."/>
            <person name="Shimamura S."/>
            <person name="Takaki Y."/>
            <person name="Nagai Y."/>
            <person name="Toyoda A."/>
            <person name="Suzuki Y."/>
            <person name="Arimoto A."/>
            <person name="Ishii H."/>
            <person name="Satoh N."/>
            <person name="Nishiyama T."/>
            <person name="Hasebe M."/>
            <person name="Maruyama T."/>
            <person name="Minagawa J."/>
            <person name="Obokata J."/>
            <person name="Shigenobu S."/>
        </authorList>
    </citation>
    <scope>NUCLEOTIDE SEQUENCE [LARGE SCALE GENOMIC DNA]</scope>
</reference>
<organism evidence="1 2">
    <name type="scientific">Plakobranchus ocellatus</name>
    <dbReference type="NCBI Taxonomy" id="259542"/>
    <lineage>
        <taxon>Eukaryota</taxon>
        <taxon>Metazoa</taxon>
        <taxon>Spiralia</taxon>
        <taxon>Lophotrochozoa</taxon>
        <taxon>Mollusca</taxon>
        <taxon>Gastropoda</taxon>
        <taxon>Heterobranchia</taxon>
        <taxon>Euthyneura</taxon>
        <taxon>Panpulmonata</taxon>
        <taxon>Sacoglossa</taxon>
        <taxon>Placobranchoidea</taxon>
        <taxon>Plakobranchidae</taxon>
        <taxon>Plakobranchus</taxon>
    </lineage>
</organism>
<dbReference type="Proteomes" id="UP000735302">
    <property type="component" value="Unassembled WGS sequence"/>
</dbReference>
<dbReference type="EMBL" id="BLXT01004946">
    <property type="protein sequence ID" value="GFO18332.1"/>
    <property type="molecule type" value="Genomic_DNA"/>
</dbReference>
<dbReference type="GO" id="GO:0003964">
    <property type="term" value="F:RNA-directed DNA polymerase activity"/>
    <property type="evidence" value="ECO:0007669"/>
    <property type="project" value="UniProtKB-KW"/>
</dbReference>
<gene>
    <name evidence="1" type="ORF">PoB_004483700</name>
</gene>